<proteinExistence type="predicted"/>
<dbReference type="Pfam" id="PF00027">
    <property type="entry name" value="cNMP_binding"/>
    <property type="match status" value="1"/>
</dbReference>
<accession>A0A4R7T9X0</accession>
<dbReference type="EMBL" id="SOCE01000001">
    <property type="protein sequence ID" value="TDU88489.1"/>
    <property type="molecule type" value="Genomic_DNA"/>
</dbReference>
<evidence type="ECO:0000313" key="3">
    <source>
        <dbReference type="Proteomes" id="UP000295151"/>
    </source>
</evidence>
<dbReference type="AlphaFoldDB" id="A0A4R7T9X0"/>
<dbReference type="Proteomes" id="UP000295151">
    <property type="component" value="Unassembled WGS sequence"/>
</dbReference>
<evidence type="ECO:0000259" key="1">
    <source>
        <dbReference type="PROSITE" id="PS50042"/>
    </source>
</evidence>
<dbReference type="InterPro" id="IPR000595">
    <property type="entry name" value="cNMP-bd_dom"/>
</dbReference>
<gene>
    <name evidence="2" type="ORF">EV138_2035</name>
</gene>
<dbReference type="PROSITE" id="PS00889">
    <property type="entry name" value="CNMP_BINDING_2"/>
    <property type="match status" value="1"/>
</dbReference>
<dbReference type="SMART" id="SM00100">
    <property type="entry name" value="cNMP"/>
    <property type="match status" value="1"/>
</dbReference>
<protein>
    <submittedName>
        <fullName evidence="2">Cyclic nucleotide-binding protein</fullName>
    </submittedName>
</protein>
<dbReference type="InterPro" id="IPR014710">
    <property type="entry name" value="RmlC-like_jellyroll"/>
</dbReference>
<dbReference type="CDD" id="cd00038">
    <property type="entry name" value="CAP_ED"/>
    <property type="match status" value="1"/>
</dbReference>
<dbReference type="SUPFAM" id="SSF51206">
    <property type="entry name" value="cAMP-binding domain-like"/>
    <property type="match status" value="1"/>
</dbReference>
<feature type="domain" description="Cyclic nucleotide-binding" evidence="1">
    <location>
        <begin position="15"/>
        <end position="131"/>
    </location>
</feature>
<dbReference type="PROSITE" id="PS50042">
    <property type="entry name" value="CNMP_BINDING_3"/>
    <property type="match status" value="1"/>
</dbReference>
<keyword evidence="3" id="KW-1185">Reference proteome</keyword>
<dbReference type="InterPro" id="IPR018490">
    <property type="entry name" value="cNMP-bd_dom_sf"/>
</dbReference>
<evidence type="ECO:0000313" key="2">
    <source>
        <dbReference type="EMBL" id="TDU88489.1"/>
    </source>
</evidence>
<comment type="caution">
    <text evidence="2">The sequence shown here is derived from an EMBL/GenBank/DDBJ whole genome shotgun (WGS) entry which is preliminary data.</text>
</comment>
<reference evidence="2 3" key="1">
    <citation type="submission" date="2019-03" db="EMBL/GenBank/DDBJ databases">
        <title>Genomic Encyclopedia of Type Strains, Phase III (KMG-III): the genomes of soil and plant-associated and newly described type strains.</title>
        <authorList>
            <person name="Whitman W."/>
        </authorList>
    </citation>
    <scope>NUCLEOTIDE SEQUENCE [LARGE SCALE GENOMIC DNA]</scope>
    <source>
        <strain evidence="2 3">VKM Ac-2575</strain>
    </source>
</reference>
<organism evidence="2 3">
    <name type="scientific">Kribbella voronezhensis</name>
    <dbReference type="NCBI Taxonomy" id="2512212"/>
    <lineage>
        <taxon>Bacteria</taxon>
        <taxon>Bacillati</taxon>
        <taxon>Actinomycetota</taxon>
        <taxon>Actinomycetes</taxon>
        <taxon>Propionibacteriales</taxon>
        <taxon>Kribbellaceae</taxon>
        <taxon>Kribbella</taxon>
    </lineage>
</organism>
<dbReference type="OrthoDB" id="9798104at2"/>
<sequence length="141" mass="14558">MSYESLPRFLAKIDLFEGLPAETLTDLIGRGTTLTTPAGASVVQQGGDDNGLQVVLEGSAEVTVNGEARPALGVGDYFGEISLLDGQPRSASVVAGPDGLTTFALSSLAFAPVVKENPDVAQTLLKALCGRIRSLEAAQRA</sequence>
<dbReference type="PRINTS" id="PR00103">
    <property type="entry name" value="CAMPKINASE"/>
</dbReference>
<name>A0A4R7T9X0_9ACTN</name>
<dbReference type="InterPro" id="IPR018488">
    <property type="entry name" value="cNMP-bd_CS"/>
</dbReference>
<dbReference type="RefSeq" id="WP_133978107.1">
    <property type="nucleotide sequence ID" value="NZ_SOCE01000001.1"/>
</dbReference>
<dbReference type="Gene3D" id="2.60.120.10">
    <property type="entry name" value="Jelly Rolls"/>
    <property type="match status" value="1"/>
</dbReference>